<feature type="chain" id="PRO_5013923901" description="Metal-binding protein SmbP" evidence="2">
    <location>
        <begin position="26"/>
        <end position="87"/>
    </location>
</feature>
<dbReference type="AlphaFoldDB" id="A0A2H0LP16"/>
<evidence type="ECO:0000256" key="2">
    <source>
        <dbReference type="SAM" id="SignalP"/>
    </source>
</evidence>
<name>A0A2H0LP16_9BACT</name>
<reference evidence="3 4" key="1">
    <citation type="submission" date="2017-09" db="EMBL/GenBank/DDBJ databases">
        <title>Depth-based differentiation of microbial function through sediment-hosted aquifers and enrichment of novel symbionts in the deep terrestrial subsurface.</title>
        <authorList>
            <person name="Probst A.J."/>
            <person name="Ladd B."/>
            <person name="Jarett J.K."/>
            <person name="Geller-Mcgrath D.E."/>
            <person name="Sieber C.M."/>
            <person name="Emerson J.B."/>
            <person name="Anantharaman K."/>
            <person name="Thomas B.C."/>
            <person name="Malmstrom R."/>
            <person name="Stieglmeier M."/>
            <person name="Klingl A."/>
            <person name="Woyke T."/>
            <person name="Ryan C.M."/>
            <person name="Banfield J.F."/>
        </authorList>
    </citation>
    <scope>NUCLEOTIDE SEQUENCE [LARGE SCALE GENOMIC DNA]</scope>
    <source>
        <strain evidence="3">CG11_big_fil_rev_8_21_14_0_20_45_26</strain>
    </source>
</reference>
<feature type="region of interest" description="Disordered" evidence="1">
    <location>
        <begin position="27"/>
        <end position="49"/>
    </location>
</feature>
<gene>
    <name evidence="3" type="ORF">COV74_05975</name>
</gene>
<organism evidence="3 4">
    <name type="scientific">Candidatus Abzuiibacterium crystallinum</name>
    <dbReference type="NCBI Taxonomy" id="1974748"/>
    <lineage>
        <taxon>Bacteria</taxon>
        <taxon>Pseudomonadati</taxon>
        <taxon>Candidatus Omnitrophota</taxon>
        <taxon>Candidatus Abzuiibacterium</taxon>
    </lineage>
</organism>
<protein>
    <recommendedName>
        <fullName evidence="5">Metal-binding protein SmbP</fullName>
    </recommendedName>
</protein>
<evidence type="ECO:0000313" key="4">
    <source>
        <dbReference type="Proteomes" id="UP000230859"/>
    </source>
</evidence>
<evidence type="ECO:0008006" key="5">
    <source>
        <dbReference type="Google" id="ProtNLM"/>
    </source>
</evidence>
<comment type="caution">
    <text evidence="3">The sequence shown here is derived from an EMBL/GenBank/DDBJ whole genome shotgun (WGS) entry which is preliminary data.</text>
</comment>
<sequence>MNKKNILMGLALVVSIALWSPSAILAGEHGGKEHGGSEHGGAKMEGSHGMMADHAGTLKEAARVLKEEGHMELAAEVEAIAKMKEEM</sequence>
<evidence type="ECO:0000256" key="1">
    <source>
        <dbReference type="SAM" id="MobiDB-lite"/>
    </source>
</evidence>
<proteinExistence type="predicted"/>
<keyword evidence="2" id="KW-0732">Signal</keyword>
<dbReference type="EMBL" id="PCVY01000050">
    <property type="protein sequence ID" value="PIQ86106.1"/>
    <property type="molecule type" value="Genomic_DNA"/>
</dbReference>
<accession>A0A2H0LP16</accession>
<feature type="compositionally biased region" description="Basic and acidic residues" evidence="1">
    <location>
        <begin position="29"/>
        <end position="46"/>
    </location>
</feature>
<dbReference type="Proteomes" id="UP000230859">
    <property type="component" value="Unassembled WGS sequence"/>
</dbReference>
<evidence type="ECO:0000313" key="3">
    <source>
        <dbReference type="EMBL" id="PIQ86106.1"/>
    </source>
</evidence>
<feature type="signal peptide" evidence="2">
    <location>
        <begin position="1"/>
        <end position="25"/>
    </location>
</feature>